<dbReference type="Gene3D" id="1.20.1250.20">
    <property type="entry name" value="MFS general substrate transporter like domains"/>
    <property type="match status" value="1"/>
</dbReference>
<dbReference type="EMBL" id="BMWD01000021">
    <property type="protein sequence ID" value="GGX79341.1"/>
    <property type="molecule type" value="Genomic_DNA"/>
</dbReference>
<evidence type="ECO:0000256" key="4">
    <source>
        <dbReference type="ARBA" id="ARBA00022692"/>
    </source>
</evidence>
<dbReference type="Gene3D" id="1.20.1720.10">
    <property type="entry name" value="Multidrug resistance protein D"/>
    <property type="match status" value="1"/>
</dbReference>
<keyword evidence="7" id="KW-0046">Antibiotic resistance</keyword>
<evidence type="ECO:0000256" key="8">
    <source>
        <dbReference type="SAM" id="Phobius"/>
    </source>
</evidence>
<accession>A0A918NLP7</accession>
<dbReference type="Proteomes" id="UP000645555">
    <property type="component" value="Unassembled WGS sequence"/>
</dbReference>
<sequence length="499" mass="48953">MEAQAGGALPGDAVRSAPVAVLIATCVSTLVVNANTSAVSILLPAISADTGTSLDVLQWAVTGYSLVGAAVIVTSGALGDVFGRRLVFLGGLALFIASCVLIALSGSGAGVIAGRAIQGAAGATILACGMSLLSVSTSGAGQVRAVTLWGGASAVGAAAGPLVGGVLVDGTGWQGLFWIDAGIALACVPITLKGVAESRDPARSRSIDFAGTLLIAAVLAPALLALSEGASWGWASAAVLGCFAVALVSAVAFVAVERRVEAPLVDLRLLKDRVLIGATVAILLSAGVINGLMYLVSLYFQNPATLGLSPFEAGLATLPATVGLIAVTPLIPRMVQRLGIGPVLAAGFAAATAGCALLVFVQGDWRYGAFVLPLVLLAAGLGLVNGPASSASTSSVSADDVGAASGISNMARYIGAAAFTAAVATVNATLGESRRSDGDGAADALAAGLSGACLLLAVASGTGMLLSVLAVRARRRRAAPGAYGAAAASHAHTVPVGRR</sequence>
<feature type="transmembrane region" description="Helical" evidence="8">
    <location>
        <begin position="232"/>
        <end position="254"/>
    </location>
</feature>
<organism evidence="10 11">
    <name type="scientific">Streptomyces fructofermentans</name>
    <dbReference type="NCBI Taxonomy" id="152141"/>
    <lineage>
        <taxon>Bacteria</taxon>
        <taxon>Bacillati</taxon>
        <taxon>Actinomycetota</taxon>
        <taxon>Actinomycetes</taxon>
        <taxon>Kitasatosporales</taxon>
        <taxon>Streptomycetaceae</taxon>
        <taxon>Streptomyces</taxon>
    </lineage>
</organism>
<evidence type="ECO:0000313" key="10">
    <source>
        <dbReference type="EMBL" id="GGX79341.1"/>
    </source>
</evidence>
<keyword evidence="2" id="KW-0813">Transport</keyword>
<feature type="transmembrane region" description="Helical" evidence="8">
    <location>
        <begin position="207"/>
        <end position="226"/>
    </location>
</feature>
<keyword evidence="4 8" id="KW-0812">Transmembrane</keyword>
<evidence type="ECO:0000256" key="1">
    <source>
        <dbReference type="ARBA" id="ARBA00004651"/>
    </source>
</evidence>
<dbReference type="RefSeq" id="WP_190038157.1">
    <property type="nucleotide sequence ID" value="NZ_BMWD01000021.1"/>
</dbReference>
<keyword evidence="3" id="KW-1003">Cell membrane</keyword>
<feature type="transmembrane region" description="Helical" evidence="8">
    <location>
        <begin position="367"/>
        <end position="384"/>
    </location>
</feature>
<proteinExistence type="predicted"/>
<dbReference type="CDD" id="cd17321">
    <property type="entry name" value="MFS_MMR_MDR_like"/>
    <property type="match status" value="1"/>
</dbReference>
<dbReference type="InterPro" id="IPR011701">
    <property type="entry name" value="MFS"/>
</dbReference>
<evidence type="ECO:0000256" key="2">
    <source>
        <dbReference type="ARBA" id="ARBA00022448"/>
    </source>
</evidence>
<dbReference type="GO" id="GO:0046677">
    <property type="term" value="P:response to antibiotic"/>
    <property type="evidence" value="ECO:0007669"/>
    <property type="project" value="UniProtKB-KW"/>
</dbReference>
<dbReference type="GO" id="GO:0005886">
    <property type="term" value="C:plasma membrane"/>
    <property type="evidence" value="ECO:0007669"/>
    <property type="project" value="UniProtKB-SubCell"/>
</dbReference>
<dbReference type="PROSITE" id="PS50850">
    <property type="entry name" value="MFS"/>
    <property type="match status" value="1"/>
</dbReference>
<dbReference type="Pfam" id="PF07690">
    <property type="entry name" value="MFS_1"/>
    <property type="match status" value="1"/>
</dbReference>
<feature type="transmembrane region" description="Helical" evidence="8">
    <location>
        <begin position="19"/>
        <end position="44"/>
    </location>
</feature>
<dbReference type="InterPro" id="IPR020846">
    <property type="entry name" value="MFS_dom"/>
</dbReference>
<evidence type="ECO:0000256" key="7">
    <source>
        <dbReference type="ARBA" id="ARBA00023251"/>
    </source>
</evidence>
<protein>
    <submittedName>
        <fullName evidence="10">MFS transporter</fullName>
    </submittedName>
</protein>
<feature type="transmembrane region" description="Helical" evidence="8">
    <location>
        <begin position="313"/>
        <end position="331"/>
    </location>
</feature>
<feature type="transmembrane region" description="Helical" evidence="8">
    <location>
        <begin position="86"/>
        <end position="106"/>
    </location>
</feature>
<gene>
    <name evidence="10" type="ORF">GCM10010515_53870</name>
</gene>
<comment type="subcellular location">
    <subcellularLocation>
        <location evidence="1">Cell membrane</location>
        <topology evidence="1">Multi-pass membrane protein</topology>
    </subcellularLocation>
</comment>
<feature type="transmembrane region" description="Helical" evidence="8">
    <location>
        <begin position="112"/>
        <end position="133"/>
    </location>
</feature>
<keyword evidence="5 8" id="KW-1133">Transmembrane helix</keyword>
<dbReference type="GO" id="GO:0022857">
    <property type="term" value="F:transmembrane transporter activity"/>
    <property type="evidence" value="ECO:0007669"/>
    <property type="project" value="InterPro"/>
</dbReference>
<evidence type="ECO:0000259" key="9">
    <source>
        <dbReference type="PROSITE" id="PS50850"/>
    </source>
</evidence>
<dbReference type="AlphaFoldDB" id="A0A918NLP7"/>
<feature type="transmembrane region" description="Helical" evidence="8">
    <location>
        <begin position="343"/>
        <end position="361"/>
    </location>
</feature>
<feature type="transmembrane region" description="Helical" evidence="8">
    <location>
        <begin position="145"/>
        <end position="163"/>
    </location>
</feature>
<keyword evidence="11" id="KW-1185">Reference proteome</keyword>
<evidence type="ECO:0000256" key="3">
    <source>
        <dbReference type="ARBA" id="ARBA00022475"/>
    </source>
</evidence>
<feature type="transmembrane region" description="Helical" evidence="8">
    <location>
        <begin position="413"/>
        <end position="430"/>
    </location>
</feature>
<evidence type="ECO:0000256" key="6">
    <source>
        <dbReference type="ARBA" id="ARBA00023136"/>
    </source>
</evidence>
<dbReference type="PANTHER" id="PTHR42718">
    <property type="entry name" value="MAJOR FACILITATOR SUPERFAMILY MULTIDRUG TRANSPORTER MFSC"/>
    <property type="match status" value="1"/>
</dbReference>
<feature type="transmembrane region" description="Helical" evidence="8">
    <location>
        <begin position="175"/>
        <end position="195"/>
    </location>
</feature>
<evidence type="ECO:0000256" key="5">
    <source>
        <dbReference type="ARBA" id="ARBA00022989"/>
    </source>
</evidence>
<dbReference type="PANTHER" id="PTHR42718:SF46">
    <property type="entry name" value="BLR6921 PROTEIN"/>
    <property type="match status" value="1"/>
</dbReference>
<feature type="transmembrane region" description="Helical" evidence="8">
    <location>
        <begin position="445"/>
        <end position="471"/>
    </location>
</feature>
<evidence type="ECO:0000313" key="11">
    <source>
        <dbReference type="Proteomes" id="UP000645555"/>
    </source>
</evidence>
<dbReference type="InterPro" id="IPR036259">
    <property type="entry name" value="MFS_trans_sf"/>
</dbReference>
<reference evidence="10" key="1">
    <citation type="journal article" date="2014" name="Int. J. Syst. Evol. Microbiol.">
        <title>Complete genome sequence of Corynebacterium casei LMG S-19264T (=DSM 44701T), isolated from a smear-ripened cheese.</title>
        <authorList>
            <consortium name="US DOE Joint Genome Institute (JGI-PGF)"/>
            <person name="Walter F."/>
            <person name="Albersmeier A."/>
            <person name="Kalinowski J."/>
            <person name="Ruckert C."/>
        </authorList>
    </citation>
    <scope>NUCLEOTIDE SEQUENCE</scope>
    <source>
        <strain evidence="10">JCM 4956</strain>
    </source>
</reference>
<name>A0A918NLP7_9ACTN</name>
<feature type="domain" description="Major facilitator superfamily (MFS) profile" evidence="9">
    <location>
        <begin position="21"/>
        <end position="475"/>
    </location>
</feature>
<dbReference type="SUPFAM" id="SSF103473">
    <property type="entry name" value="MFS general substrate transporter"/>
    <property type="match status" value="1"/>
</dbReference>
<keyword evidence="6 8" id="KW-0472">Membrane</keyword>
<feature type="transmembrane region" description="Helical" evidence="8">
    <location>
        <begin position="274"/>
        <end position="301"/>
    </location>
</feature>
<feature type="transmembrane region" description="Helical" evidence="8">
    <location>
        <begin position="56"/>
        <end position="79"/>
    </location>
</feature>
<comment type="caution">
    <text evidence="10">The sequence shown here is derived from an EMBL/GenBank/DDBJ whole genome shotgun (WGS) entry which is preliminary data.</text>
</comment>
<reference evidence="10" key="2">
    <citation type="submission" date="2020-09" db="EMBL/GenBank/DDBJ databases">
        <authorList>
            <person name="Sun Q."/>
            <person name="Ohkuma M."/>
        </authorList>
    </citation>
    <scope>NUCLEOTIDE SEQUENCE</scope>
    <source>
        <strain evidence="10">JCM 4956</strain>
    </source>
</reference>